<sequence length="95" mass="11155">MINAQEYPRLFTILGSYLGQDSDLWGATFDEIIACYKSESTDAERAELLREIDLFEERYRSNLDEVFLEAYGHDFNPKLWGFTTVSFFDALRRIL</sequence>
<dbReference type="AlphaFoldDB" id="A0A2A4FEI9"/>
<dbReference type="GeneID" id="68999920"/>
<organism evidence="2 3">
    <name type="scientific">Burkholderia ubonensis subsp. mesacidophila</name>
    <dbReference type="NCBI Taxonomy" id="265293"/>
    <lineage>
        <taxon>Bacteria</taxon>
        <taxon>Pseudomonadati</taxon>
        <taxon>Pseudomonadota</taxon>
        <taxon>Betaproteobacteria</taxon>
        <taxon>Burkholderiales</taxon>
        <taxon>Burkholderiaceae</taxon>
        <taxon>Burkholderia</taxon>
        <taxon>Burkholderia cepacia complex</taxon>
    </lineage>
</organism>
<protein>
    <recommendedName>
        <fullName evidence="1">CdiI immunity protein domain-containing protein</fullName>
    </recommendedName>
</protein>
<proteinExistence type="predicted"/>
<accession>A0A2A4FEI9</accession>
<dbReference type="InterPro" id="IPR041129">
    <property type="entry name" value="CdiI_2"/>
</dbReference>
<evidence type="ECO:0000259" key="1">
    <source>
        <dbReference type="Pfam" id="PF18593"/>
    </source>
</evidence>
<evidence type="ECO:0000313" key="3">
    <source>
        <dbReference type="Proteomes" id="UP000217994"/>
    </source>
</evidence>
<dbReference type="Pfam" id="PF18593">
    <property type="entry name" value="CdiI_2"/>
    <property type="match status" value="1"/>
</dbReference>
<dbReference type="EMBL" id="MTZU01000052">
    <property type="protein sequence ID" value="PCE31092.1"/>
    <property type="molecule type" value="Genomic_DNA"/>
</dbReference>
<comment type="caution">
    <text evidence="2">The sequence shown here is derived from an EMBL/GenBank/DDBJ whole genome shotgun (WGS) entry which is preliminary data.</text>
</comment>
<name>A0A2A4FEI9_9BURK</name>
<gene>
    <name evidence="2" type="ORF">BZL54_17865</name>
</gene>
<reference evidence="2 3" key="1">
    <citation type="submission" date="2017-01" db="EMBL/GenBank/DDBJ databases">
        <title>Whole-Genome Shotgun Sequencing of Two beta-Proteobacterial Species in Search of the Bulgecin Biosynthetic Cluster.</title>
        <authorList>
            <person name="Horsman M.E."/>
            <person name="Marous D.R."/>
            <person name="Li R."/>
            <person name="Oliver R.A."/>
            <person name="Byun B."/>
            <person name="Emrich S.J."/>
            <person name="Boggess B."/>
            <person name="Townsend C.A."/>
            <person name="Mobashery S."/>
        </authorList>
    </citation>
    <scope>NUCLEOTIDE SEQUENCE [LARGE SCALE GENOMIC DNA]</scope>
    <source>
        <strain evidence="2 3">ATCC 31433</strain>
    </source>
</reference>
<evidence type="ECO:0000313" key="2">
    <source>
        <dbReference type="EMBL" id="PCE31092.1"/>
    </source>
</evidence>
<dbReference type="RefSeq" id="WP_231716635.1">
    <property type="nucleotide sequence ID" value="NZ_CP020737.1"/>
</dbReference>
<dbReference type="Proteomes" id="UP000217994">
    <property type="component" value="Unassembled WGS sequence"/>
</dbReference>
<feature type="domain" description="CdiI immunity protein" evidence="1">
    <location>
        <begin position="6"/>
        <end position="93"/>
    </location>
</feature>